<dbReference type="InterPro" id="IPR026461">
    <property type="entry name" value="Trfase_2_rSAM/seldom_assoc"/>
</dbReference>
<keyword evidence="3" id="KW-0328">Glycosyltransferase</keyword>
<evidence type="ECO:0000256" key="2">
    <source>
        <dbReference type="ARBA" id="ARBA00022475"/>
    </source>
</evidence>
<dbReference type="PANTHER" id="PTHR43646">
    <property type="entry name" value="GLYCOSYLTRANSFERASE"/>
    <property type="match status" value="1"/>
</dbReference>
<dbReference type="InterPro" id="IPR029044">
    <property type="entry name" value="Nucleotide-diphossugar_trans"/>
</dbReference>
<feature type="domain" description="Glycosyltransferase 2-like" evidence="6">
    <location>
        <begin position="10"/>
        <end position="153"/>
    </location>
</feature>
<evidence type="ECO:0000256" key="1">
    <source>
        <dbReference type="ARBA" id="ARBA00004236"/>
    </source>
</evidence>
<evidence type="ECO:0000256" key="4">
    <source>
        <dbReference type="ARBA" id="ARBA00022679"/>
    </source>
</evidence>
<keyword evidence="2" id="KW-1003">Cell membrane</keyword>
<dbReference type="GO" id="GO:0016757">
    <property type="term" value="F:glycosyltransferase activity"/>
    <property type="evidence" value="ECO:0007669"/>
    <property type="project" value="UniProtKB-KW"/>
</dbReference>
<evidence type="ECO:0000259" key="6">
    <source>
        <dbReference type="Pfam" id="PF00535"/>
    </source>
</evidence>
<dbReference type="Pfam" id="PF00535">
    <property type="entry name" value="Glycos_transf_2"/>
    <property type="match status" value="1"/>
</dbReference>
<reference evidence="7" key="1">
    <citation type="submission" date="2018-05" db="EMBL/GenBank/DDBJ databases">
        <authorList>
            <person name="Lanie J.A."/>
            <person name="Ng W.-L."/>
            <person name="Kazmierczak K.M."/>
            <person name="Andrzejewski T.M."/>
            <person name="Davidsen T.M."/>
            <person name="Wayne K.J."/>
            <person name="Tettelin H."/>
            <person name="Glass J.I."/>
            <person name="Rusch D."/>
            <person name="Podicherti R."/>
            <person name="Tsui H.-C.T."/>
            <person name="Winkler M.E."/>
        </authorList>
    </citation>
    <scope>NUCLEOTIDE SEQUENCE</scope>
</reference>
<dbReference type="Gene3D" id="3.90.550.10">
    <property type="entry name" value="Spore Coat Polysaccharide Biosynthesis Protein SpsA, Chain A"/>
    <property type="match status" value="1"/>
</dbReference>
<dbReference type="SUPFAM" id="SSF53448">
    <property type="entry name" value="Nucleotide-diphospho-sugar transferases"/>
    <property type="match status" value="1"/>
</dbReference>
<dbReference type="CDD" id="cd02522">
    <property type="entry name" value="GT_2_like_a"/>
    <property type="match status" value="1"/>
</dbReference>
<dbReference type="AlphaFoldDB" id="A0A381PC28"/>
<comment type="subcellular location">
    <subcellularLocation>
        <location evidence="1">Cell membrane</location>
    </subcellularLocation>
</comment>
<evidence type="ECO:0000256" key="3">
    <source>
        <dbReference type="ARBA" id="ARBA00022676"/>
    </source>
</evidence>
<evidence type="ECO:0000256" key="5">
    <source>
        <dbReference type="ARBA" id="ARBA00023136"/>
    </source>
</evidence>
<dbReference type="NCBIfam" id="TIGR04283">
    <property type="entry name" value="glyco_like_mftF"/>
    <property type="match status" value="1"/>
</dbReference>
<evidence type="ECO:0000313" key="7">
    <source>
        <dbReference type="EMBL" id="SUZ64500.1"/>
    </source>
</evidence>
<name>A0A381PC28_9ZZZZ</name>
<dbReference type="InterPro" id="IPR001173">
    <property type="entry name" value="Glyco_trans_2-like"/>
</dbReference>
<organism evidence="7">
    <name type="scientific">marine metagenome</name>
    <dbReference type="NCBI Taxonomy" id="408172"/>
    <lineage>
        <taxon>unclassified sequences</taxon>
        <taxon>metagenomes</taxon>
        <taxon>ecological metagenomes</taxon>
    </lineage>
</organism>
<keyword evidence="4" id="KW-0808">Transferase</keyword>
<sequence>MTRTSEPFISIIIPVLRDAEQLARLINTLPVVSVEHSSEIIVVDGGCDPAIEELRVRFPNIRWLQSRIGRGPQMNHGAAVSNGQWLCFIHADTGLPVGWDHEIARIDGMSDVVGGSFRFVLDAENWQARLLERGVGWRVRWLDLPFGDQGLFVRRDVFEAMGGYKSWPLMEDVDIVRRLRQRGRLWHSALPIRVSPRRWRRDGWFLRSAGNLCLLMLYLAGMSPERLARIYYRRNIRA</sequence>
<dbReference type="GO" id="GO:0005886">
    <property type="term" value="C:plasma membrane"/>
    <property type="evidence" value="ECO:0007669"/>
    <property type="project" value="UniProtKB-SubCell"/>
</dbReference>
<protein>
    <recommendedName>
        <fullName evidence="6">Glycosyltransferase 2-like domain-containing protein</fullName>
    </recommendedName>
</protein>
<accession>A0A381PC28</accession>
<gene>
    <name evidence="7" type="ORF">METZ01_LOCUS17354</name>
</gene>
<keyword evidence="5" id="KW-0472">Membrane</keyword>
<dbReference type="PANTHER" id="PTHR43646:SF2">
    <property type="entry name" value="GLYCOSYLTRANSFERASE 2-LIKE DOMAIN-CONTAINING PROTEIN"/>
    <property type="match status" value="1"/>
</dbReference>
<dbReference type="EMBL" id="UINC01000936">
    <property type="protein sequence ID" value="SUZ64500.1"/>
    <property type="molecule type" value="Genomic_DNA"/>
</dbReference>
<proteinExistence type="predicted"/>